<sequence>MLRIYTLKGFLFMILVSALFACEHSQKEEDKIDLSLNSLFSDHMVLQQNDDVAFWGKYTPAQELSIVASWGEKTSVSTDGMGQWTARLKTPRAGGPFTVTITAKDSTITLKDILIGEVWLASGQSNMEMPLKGFLPNDPIDDSEEEIANANFPQIRYIDVPRTIAPLPEKEFEGQWKPLNPETASDFSATAYFFARKLHQELDVPVGIITSNWGGTPVESWMSKEKIISLGEFEKELEAIKPENIKVFEDWYSKFPTKKIPVSEEEWQNLNLDDAAYANSDFDDSKWNTTALPVVVENLKVINKDGVYWFRKKVMIEDQTSNYTFKVTGGIDDSDITYVNGEKIGSTFGHNTPRNYAIRKGLLKEGENTLAVRVIDTGGGGGFIGDVTLTKNDTDTAVDILEGWSYQQIAGIQVSDFLLLHKNQGALENPPKGLESFKLDAHTPSTLYNGMIKPLIPYSVKGAIWYQGESNVGRHDQYLKLFPGMIQDWRERWNGDFSFYFVQIAPFEYGNGLSPALRDAQRKSLKTPKTGMAVTMDIGVSNNIHPGNKQDVGDRLARLALVNDYGKDIVASGPLYKSQTISGNKIALAFEYAESGLVAQNPNPSGFEIAGEDRIFHPAVAKIEGDKVEVSSPSVNAPKYVRYGWKDYIAGSLFNTEGLPASSFTTEE</sequence>
<proteinExistence type="predicted"/>
<comment type="caution">
    <text evidence="1">The sequence shown here is derived from an EMBL/GenBank/DDBJ whole genome shotgun (WGS) entry which is preliminary data.</text>
</comment>
<dbReference type="Proteomes" id="UP001595191">
    <property type="component" value="Unassembled WGS sequence"/>
</dbReference>
<name>A0ACC7LP89_9FLAO</name>
<gene>
    <name evidence="1" type="ORF">ACEZ3G_16310</name>
</gene>
<keyword evidence="2" id="KW-1185">Reference proteome</keyword>
<evidence type="ECO:0000313" key="1">
    <source>
        <dbReference type="EMBL" id="MFH6605051.1"/>
    </source>
</evidence>
<reference evidence="1" key="1">
    <citation type="submission" date="2024-09" db="EMBL/GenBank/DDBJ databases">
        <authorList>
            <person name="Liu J."/>
        </authorList>
    </citation>
    <scope>NUCLEOTIDE SEQUENCE</scope>
    <source>
        <strain evidence="1">NBU2967</strain>
    </source>
</reference>
<organism evidence="1 2">
    <name type="scientific">Meishania litoralis</name>
    <dbReference type="NCBI Taxonomy" id="3434685"/>
    <lineage>
        <taxon>Bacteria</taxon>
        <taxon>Pseudomonadati</taxon>
        <taxon>Bacteroidota</taxon>
        <taxon>Flavobacteriia</taxon>
        <taxon>Flavobacteriales</taxon>
        <taxon>Flavobacteriaceae</taxon>
        <taxon>Meishania</taxon>
    </lineage>
</organism>
<accession>A0ACC7LP89</accession>
<evidence type="ECO:0000313" key="2">
    <source>
        <dbReference type="Proteomes" id="UP001595191"/>
    </source>
</evidence>
<dbReference type="EMBL" id="JBHFPV010000006">
    <property type="protein sequence ID" value="MFH6605051.1"/>
    <property type="molecule type" value="Genomic_DNA"/>
</dbReference>
<protein>
    <submittedName>
        <fullName evidence="1">Sialate O-acetylesterase</fullName>
    </submittedName>
</protein>